<dbReference type="Proteomes" id="UP000750522">
    <property type="component" value="Unassembled WGS sequence"/>
</dbReference>
<dbReference type="PANTHER" id="PTHR21236">
    <property type="entry name" value="GOLGI MEMBRANE PROTEIN YIP1"/>
    <property type="match status" value="1"/>
</dbReference>
<evidence type="ECO:0000256" key="7">
    <source>
        <dbReference type="SAM" id="MobiDB-lite"/>
    </source>
</evidence>
<evidence type="ECO:0000256" key="4">
    <source>
        <dbReference type="ARBA" id="ARBA00022989"/>
    </source>
</evidence>
<comment type="caution">
    <text evidence="9">The sequence shown here is derived from an EMBL/GenBank/DDBJ whole genome shotgun (WGS) entry which is preliminary data.</text>
</comment>
<dbReference type="PANTHER" id="PTHR21236:SF1">
    <property type="entry name" value="PROTEIN YIPF6"/>
    <property type="match status" value="1"/>
</dbReference>
<evidence type="ECO:0000313" key="10">
    <source>
        <dbReference type="EMBL" id="KAF5103597.1"/>
    </source>
</evidence>
<feature type="transmembrane region" description="Helical" evidence="6">
    <location>
        <begin position="201"/>
        <end position="221"/>
    </location>
</feature>
<proteinExistence type="inferred from homology"/>
<evidence type="ECO:0000256" key="3">
    <source>
        <dbReference type="ARBA" id="ARBA00022692"/>
    </source>
</evidence>
<evidence type="ECO:0000256" key="1">
    <source>
        <dbReference type="ARBA" id="ARBA00004141"/>
    </source>
</evidence>
<feature type="compositionally biased region" description="Polar residues" evidence="7">
    <location>
        <begin position="39"/>
        <end position="56"/>
    </location>
</feature>
<keyword evidence="11" id="KW-1185">Reference proteome</keyword>
<dbReference type="STRING" id="1173061.A0A0J9XAB4"/>
<dbReference type="Proteomes" id="UP000242525">
    <property type="component" value="Unassembled WGS sequence"/>
</dbReference>
<evidence type="ECO:0000256" key="6">
    <source>
        <dbReference type="RuleBase" id="RU361264"/>
    </source>
</evidence>
<evidence type="ECO:0000256" key="5">
    <source>
        <dbReference type="ARBA" id="ARBA00023136"/>
    </source>
</evidence>
<feature type="transmembrane region" description="Helical" evidence="6">
    <location>
        <begin position="173"/>
        <end position="195"/>
    </location>
</feature>
<dbReference type="GO" id="GO:0006888">
    <property type="term" value="P:endoplasmic reticulum to Golgi vesicle-mediated transport"/>
    <property type="evidence" value="ECO:0007669"/>
    <property type="project" value="InterPro"/>
</dbReference>
<feature type="transmembrane region" description="Helical" evidence="6">
    <location>
        <begin position="259"/>
        <end position="280"/>
    </location>
</feature>
<keyword evidence="3 6" id="KW-0812">Transmembrane</keyword>
<accession>A0A0J9XAB4</accession>
<dbReference type="AlphaFoldDB" id="A0A0J9XAB4"/>
<gene>
    <name evidence="9" type="ORF">BN980_GECA07s04201g</name>
    <name evidence="10" type="ORF">DV451_001337</name>
</gene>
<dbReference type="InterPro" id="IPR045231">
    <property type="entry name" value="Yip1/4-like"/>
</dbReference>
<protein>
    <recommendedName>
        <fullName evidence="6">Protein YIP</fullName>
    </recommendedName>
</protein>
<name>A0A0J9XAB4_GEOCN</name>
<dbReference type="GO" id="GO:0000139">
    <property type="term" value="C:Golgi membrane"/>
    <property type="evidence" value="ECO:0007669"/>
    <property type="project" value="UniProtKB-SubCell"/>
</dbReference>
<reference evidence="10" key="3">
    <citation type="submission" date="2020-01" db="EMBL/GenBank/DDBJ databases">
        <authorList>
            <person name="Perkins V."/>
            <person name="Lessard M.-H."/>
            <person name="Dugat-Bony E."/>
            <person name="Frenette M."/>
            <person name="Labrie S."/>
        </authorList>
    </citation>
    <scope>NUCLEOTIDE SEQUENCE</scope>
    <source>
        <strain evidence="10">LMA-70</strain>
    </source>
</reference>
<dbReference type="GO" id="GO:0005802">
    <property type="term" value="C:trans-Golgi network"/>
    <property type="evidence" value="ECO:0007669"/>
    <property type="project" value="TreeGrafter"/>
</dbReference>
<dbReference type="Pfam" id="PF04893">
    <property type="entry name" value="Yip1"/>
    <property type="match status" value="1"/>
</dbReference>
<feature type="region of interest" description="Disordered" evidence="7">
    <location>
        <begin position="1"/>
        <end position="58"/>
    </location>
</feature>
<comment type="similarity">
    <text evidence="2 6">Belongs to the YIP1 family.</text>
</comment>
<dbReference type="OrthoDB" id="411251at2759"/>
<feature type="domain" description="Yip1" evidence="8">
    <location>
        <begin position="143"/>
        <end position="277"/>
    </location>
</feature>
<reference evidence="10" key="2">
    <citation type="journal article" date="2020" name="Front. Microbiol.">
        <title>Phenotypic and Genetic Characterization of the Cheese Ripening Yeast Geotrichum candidum.</title>
        <authorList>
            <person name="Perkins V."/>
            <person name="Vignola S."/>
            <person name="Lessard M.H."/>
            <person name="Plante P.L."/>
            <person name="Corbeil J."/>
            <person name="Dugat-Bony E."/>
            <person name="Frenette M."/>
            <person name="Labrie S."/>
        </authorList>
    </citation>
    <scope>NUCLEOTIDE SEQUENCE</scope>
    <source>
        <strain evidence="10">LMA-70</strain>
    </source>
</reference>
<organism evidence="9 11">
    <name type="scientific">Geotrichum candidum</name>
    <name type="common">Oospora lactis</name>
    <name type="synonym">Dipodascus geotrichum</name>
    <dbReference type="NCBI Taxonomy" id="1173061"/>
    <lineage>
        <taxon>Eukaryota</taxon>
        <taxon>Fungi</taxon>
        <taxon>Dikarya</taxon>
        <taxon>Ascomycota</taxon>
        <taxon>Saccharomycotina</taxon>
        <taxon>Dipodascomycetes</taxon>
        <taxon>Dipodascales</taxon>
        <taxon>Dipodascaceae</taxon>
        <taxon>Geotrichum</taxon>
    </lineage>
</organism>
<keyword evidence="4 6" id="KW-1133">Transmembrane helix</keyword>
<dbReference type="InterPro" id="IPR006977">
    <property type="entry name" value="Yip1_dom"/>
</dbReference>
<evidence type="ECO:0000313" key="11">
    <source>
        <dbReference type="Proteomes" id="UP000242525"/>
    </source>
</evidence>
<evidence type="ECO:0000313" key="9">
    <source>
        <dbReference type="EMBL" id="CDO54408.1"/>
    </source>
</evidence>
<sequence length="281" mass="30503">MSYSAANNGGWESNHPDVDNFLIDSDDEAGLIEPDKPIESSTPSATNAGPSSSYQSGAPPAYSLDSQFAAATGGQVETRRFMGGDTLDEPITTTLLRDIKAVGFRLKQVIWYTPASSLRDTHPGILPVAITNNLEAESPYTNQEWDMWGPLIFCLLIALTLSMIAPNHQASQVFSGIFVLIWLGQALVTLNIRLLGGTISFFYALSTTGYCLFPLVIAALLSSFVKLFLVRIIVDFIMIGWAIYSATRGLSDNGVLPSRVFLAMFPVGLFYTGLGWLCVIT</sequence>
<dbReference type="EMBL" id="QQZK01000020">
    <property type="protein sequence ID" value="KAF5103597.1"/>
    <property type="molecule type" value="Genomic_DNA"/>
</dbReference>
<evidence type="ECO:0000259" key="8">
    <source>
        <dbReference type="Pfam" id="PF04893"/>
    </source>
</evidence>
<reference evidence="9 11" key="1">
    <citation type="submission" date="2014-03" db="EMBL/GenBank/DDBJ databases">
        <authorList>
            <person name="Casaregola S."/>
        </authorList>
    </citation>
    <scope>NUCLEOTIDE SEQUENCE [LARGE SCALE GENOMIC DNA]</scope>
    <source>
        <strain evidence="9 11">CLIB 918</strain>
    </source>
</reference>
<evidence type="ECO:0000256" key="2">
    <source>
        <dbReference type="ARBA" id="ARBA00010596"/>
    </source>
</evidence>
<comment type="subcellular location">
    <subcellularLocation>
        <location evidence="6">Golgi apparatus membrane</location>
        <topology evidence="6">Multi-pass membrane protein</topology>
    </subcellularLocation>
    <subcellularLocation>
        <location evidence="1">Membrane</location>
        <topology evidence="1">Multi-pass membrane protein</topology>
    </subcellularLocation>
</comment>
<keyword evidence="5 6" id="KW-0472">Membrane</keyword>
<feature type="transmembrane region" description="Helical" evidence="6">
    <location>
        <begin position="228"/>
        <end position="247"/>
    </location>
</feature>
<feature type="transmembrane region" description="Helical" evidence="6">
    <location>
        <begin position="147"/>
        <end position="166"/>
    </location>
</feature>
<dbReference type="EMBL" id="CCBN010000007">
    <property type="protein sequence ID" value="CDO54408.1"/>
    <property type="molecule type" value="Genomic_DNA"/>
</dbReference>
<feature type="compositionally biased region" description="Polar residues" evidence="7">
    <location>
        <begin position="1"/>
        <end position="11"/>
    </location>
</feature>